<evidence type="ECO:0000256" key="1">
    <source>
        <dbReference type="ARBA" id="ARBA00006594"/>
    </source>
</evidence>
<dbReference type="KEGG" id="pbf:CFX0092_B0616"/>
<comment type="similarity">
    <text evidence="1 7">Belongs to the N(4)/N(6)-methyltransferase family.</text>
</comment>
<accession>A0A160TAM2</accession>
<evidence type="ECO:0000313" key="8">
    <source>
        <dbReference type="EMBL" id="CUS06150.1"/>
    </source>
</evidence>
<dbReference type="PIRSF" id="PIRSF000398">
    <property type="entry name" value="M_m6A_EcoRV"/>
    <property type="match status" value="1"/>
</dbReference>
<dbReference type="PROSITE" id="PS00092">
    <property type="entry name" value="N6_MTASE"/>
    <property type="match status" value="1"/>
</dbReference>
<dbReference type="Gene3D" id="3.40.50.150">
    <property type="entry name" value="Vaccinia Virus protein VP39"/>
    <property type="match status" value="1"/>
</dbReference>
<keyword evidence="4 7" id="KW-0808">Transferase</keyword>
<evidence type="ECO:0000313" key="9">
    <source>
        <dbReference type="Proteomes" id="UP000215027"/>
    </source>
</evidence>
<dbReference type="Proteomes" id="UP000215027">
    <property type="component" value="Chromosome II"/>
</dbReference>
<evidence type="ECO:0000256" key="4">
    <source>
        <dbReference type="ARBA" id="ARBA00022679"/>
    </source>
</evidence>
<protein>
    <recommendedName>
        <fullName evidence="2 7">Site-specific DNA-methyltransferase (adenine-specific)</fullName>
        <ecNumber evidence="2 7">2.1.1.72</ecNumber>
    </recommendedName>
</protein>
<evidence type="ECO:0000256" key="2">
    <source>
        <dbReference type="ARBA" id="ARBA00011900"/>
    </source>
</evidence>
<dbReference type="PANTHER" id="PTHR30481">
    <property type="entry name" value="DNA ADENINE METHYLASE"/>
    <property type="match status" value="1"/>
</dbReference>
<dbReference type="GO" id="GO:0043565">
    <property type="term" value="F:sequence-specific DNA binding"/>
    <property type="evidence" value="ECO:0007669"/>
    <property type="project" value="TreeGrafter"/>
</dbReference>
<evidence type="ECO:0000256" key="3">
    <source>
        <dbReference type="ARBA" id="ARBA00022603"/>
    </source>
</evidence>
<dbReference type="SUPFAM" id="SSF53335">
    <property type="entry name" value="S-adenosyl-L-methionine-dependent methyltransferases"/>
    <property type="match status" value="1"/>
</dbReference>
<dbReference type="OrthoDB" id="9805629at2"/>
<keyword evidence="3 7" id="KW-0489">Methyltransferase</keyword>
<dbReference type="NCBIfam" id="TIGR00571">
    <property type="entry name" value="dam"/>
    <property type="match status" value="1"/>
</dbReference>
<proteinExistence type="inferred from homology"/>
<organism evidence="8 9">
    <name type="scientific">Candidatus Promineifilum breve</name>
    <dbReference type="NCBI Taxonomy" id="1806508"/>
    <lineage>
        <taxon>Bacteria</taxon>
        <taxon>Bacillati</taxon>
        <taxon>Chloroflexota</taxon>
        <taxon>Ardenticatenia</taxon>
        <taxon>Candidatus Promineifilales</taxon>
        <taxon>Candidatus Promineifilaceae</taxon>
        <taxon>Candidatus Promineifilum</taxon>
    </lineage>
</organism>
<dbReference type="Pfam" id="PF02086">
    <property type="entry name" value="MethyltransfD12"/>
    <property type="match status" value="1"/>
</dbReference>
<dbReference type="InterPro" id="IPR012263">
    <property type="entry name" value="M_m6A_EcoRV"/>
</dbReference>
<dbReference type="Gene3D" id="1.10.1020.10">
    <property type="entry name" value="Adenine-specific Methyltransferase, Domain 2"/>
    <property type="match status" value="1"/>
</dbReference>
<comment type="catalytic activity">
    <reaction evidence="6 7">
        <text>a 2'-deoxyadenosine in DNA + S-adenosyl-L-methionine = an N(6)-methyl-2'-deoxyadenosine in DNA + S-adenosyl-L-homocysteine + H(+)</text>
        <dbReference type="Rhea" id="RHEA:15197"/>
        <dbReference type="Rhea" id="RHEA-COMP:12418"/>
        <dbReference type="Rhea" id="RHEA-COMP:12419"/>
        <dbReference type="ChEBI" id="CHEBI:15378"/>
        <dbReference type="ChEBI" id="CHEBI:57856"/>
        <dbReference type="ChEBI" id="CHEBI:59789"/>
        <dbReference type="ChEBI" id="CHEBI:90615"/>
        <dbReference type="ChEBI" id="CHEBI:90616"/>
        <dbReference type="EC" id="2.1.1.72"/>
    </reaction>
</comment>
<reference evidence="8" key="1">
    <citation type="submission" date="2016-01" db="EMBL/GenBank/DDBJ databases">
        <authorList>
            <person name="Mcilroy J.S."/>
            <person name="Karst M S."/>
            <person name="Albertsen M."/>
        </authorList>
    </citation>
    <scope>NUCLEOTIDE SEQUENCE</scope>
    <source>
        <strain evidence="8">Cfx-K</strain>
    </source>
</reference>
<dbReference type="GO" id="GO:0006298">
    <property type="term" value="P:mismatch repair"/>
    <property type="evidence" value="ECO:0007669"/>
    <property type="project" value="TreeGrafter"/>
</dbReference>
<sequence length="312" mass="36054">MKLPALPRKVIIPPIKCQGIKTKLVPFIMSNIVWDGKGRWIEPFLGSGVVLFNVNPQNALICDTNPHIISFYKSVYDGWITPGLVRKHLEHEGKLLLEECRKGHDSHYYTVRERFNKASDPLDFLFLSRSCFNGMIRFNSRGQFNVPFCRKPDRFRPAYVTKIVNQVESIQKIMRNKEWEFRVADWKNTVAEATRADFVYLDPPYIGRHTDYFSQWTDRDAEELATMAHSLPCGFALSMWQENRYRINDHIAECWDDNVIRTAAHFYHVGPTEALRNSVIEALVIKKGYESPLAKNGATLETKLSQLAIPFA</sequence>
<dbReference type="RefSeq" id="WP_095045466.1">
    <property type="nucleotide sequence ID" value="NZ_LN890656.1"/>
</dbReference>
<dbReference type="EMBL" id="LN890656">
    <property type="protein sequence ID" value="CUS06150.1"/>
    <property type="molecule type" value="Genomic_DNA"/>
</dbReference>
<dbReference type="InterPro" id="IPR023095">
    <property type="entry name" value="Ade_MeTrfase_dom_2"/>
</dbReference>
<evidence type="ECO:0000256" key="5">
    <source>
        <dbReference type="ARBA" id="ARBA00022691"/>
    </source>
</evidence>
<keyword evidence="5 7" id="KW-0949">S-adenosyl-L-methionine</keyword>
<gene>
    <name evidence="8" type="primary">ecoRVM</name>
    <name evidence="8" type="ORF">CFX0092_B0616</name>
</gene>
<dbReference type="EC" id="2.1.1.72" evidence="2 7"/>
<dbReference type="PANTHER" id="PTHR30481:SF3">
    <property type="entry name" value="DNA ADENINE METHYLASE"/>
    <property type="match status" value="1"/>
</dbReference>
<dbReference type="GO" id="GO:0032259">
    <property type="term" value="P:methylation"/>
    <property type="evidence" value="ECO:0007669"/>
    <property type="project" value="UniProtKB-KW"/>
</dbReference>
<dbReference type="InterPro" id="IPR012327">
    <property type="entry name" value="MeTrfase_D12"/>
</dbReference>
<dbReference type="PRINTS" id="PR00505">
    <property type="entry name" value="D12N6MTFRASE"/>
</dbReference>
<evidence type="ECO:0000256" key="6">
    <source>
        <dbReference type="ARBA" id="ARBA00047942"/>
    </source>
</evidence>
<name>A0A160TAM2_9CHLR</name>
<keyword evidence="9" id="KW-1185">Reference proteome</keyword>
<dbReference type="InterPro" id="IPR002052">
    <property type="entry name" value="DNA_methylase_N6_adenine_CS"/>
</dbReference>
<dbReference type="REBASE" id="154729">
    <property type="entry name" value="M.AspCfxKORF616P"/>
</dbReference>
<dbReference type="GO" id="GO:1904047">
    <property type="term" value="F:S-adenosyl-L-methionine binding"/>
    <property type="evidence" value="ECO:0007669"/>
    <property type="project" value="TreeGrafter"/>
</dbReference>
<dbReference type="InterPro" id="IPR029063">
    <property type="entry name" value="SAM-dependent_MTases_sf"/>
</dbReference>
<evidence type="ECO:0000256" key="7">
    <source>
        <dbReference type="RuleBase" id="RU361257"/>
    </source>
</evidence>
<dbReference type="AlphaFoldDB" id="A0A160TAM2"/>
<dbReference type="GO" id="GO:0009307">
    <property type="term" value="P:DNA restriction-modification system"/>
    <property type="evidence" value="ECO:0007669"/>
    <property type="project" value="InterPro"/>
</dbReference>
<dbReference type="GO" id="GO:0009007">
    <property type="term" value="F:site-specific DNA-methyltransferase (adenine-specific) activity"/>
    <property type="evidence" value="ECO:0007669"/>
    <property type="project" value="UniProtKB-UniRule"/>
</dbReference>